<dbReference type="InterPro" id="IPR003969">
    <property type="entry name" value="K_chnl_volt-dep_Kv6"/>
</dbReference>
<dbReference type="InterPro" id="IPR000477">
    <property type="entry name" value="RT_dom"/>
</dbReference>
<dbReference type="SUPFAM" id="SSF54695">
    <property type="entry name" value="POZ domain"/>
    <property type="match status" value="1"/>
</dbReference>
<evidence type="ECO:0000256" key="2">
    <source>
        <dbReference type="ARBA" id="ARBA00022475"/>
    </source>
</evidence>
<dbReference type="SMART" id="SM00225">
    <property type="entry name" value="BTB"/>
    <property type="match status" value="1"/>
</dbReference>
<dbReference type="Proteomes" id="UP000324091">
    <property type="component" value="Chromosome 13"/>
</dbReference>
<keyword evidence="2" id="KW-0472">Membrane</keyword>
<comment type="subcellular location">
    <subcellularLocation>
        <location evidence="1">Cell membrane</location>
        <topology evidence="1">Multi-pass membrane protein</topology>
    </subcellularLocation>
</comment>
<dbReference type="GO" id="GO:0008076">
    <property type="term" value="C:voltage-gated potassium channel complex"/>
    <property type="evidence" value="ECO:0007669"/>
    <property type="project" value="InterPro"/>
</dbReference>
<reference evidence="4 5" key="1">
    <citation type="submission" date="2019-04" db="EMBL/GenBank/DDBJ databases">
        <title>Chromosome genome assembly for Takifugu flavidus.</title>
        <authorList>
            <person name="Xiao S."/>
        </authorList>
    </citation>
    <scope>NUCLEOTIDE SEQUENCE [LARGE SCALE GENOMIC DNA]</scope>
    <source>
        <strain evidence="4">HTHZ2018</strain>
        <tissue evidence="4">Muscle</tissue>
    </source>
</reference>
<dbReference type="SUPFAM" id="SSF56672">
    <property type="entry name" value="DNA/RNA polymerases"/>
    <property type="match status" value="1"/>
</dbReference>
<evidence type="ECO:0000259" key="3">
    <source>
        <dbReference type="PROSITE" id="PS50878"/>
    </source>
</evidence>
<sequence length="869" mass="98723">MPIISNANHDFSNLSVSDDSSLDRIFTEIPETETIKGVHYQRAQFIRRPEDLVSVDHALLAVINVGGNRYTFPWSTLEQFPLTRLGRLCGCRSLEDIANICDDYDETRKEFFFDRSPSAFRVILNFLAAGKLRLLREMCVLSLHDELNYWGVEMAYMERCCKRKMYTRIEEVHDMERREEERRQRNAMQRVPVEETRYRKVMNWLRDMVENPHSGLPGKIFACLSVIMVAVTVVSLCISTMPDLREEEDRLSACILEFTPVDERVASLRLRSLEGVLESAPSGGSLVLLGDFNAHGLGLLLDFCARLRLSITNTLFRHKGVHMCTWHQDALGRRSMIDFVVVSSDLRPHVLDTRVKRGAELSTDHHLVKELQLTPPGELVAEAKTRAWEEFGEAMENDFRTASKRFWTTIRCLRKGKQCTVNTVYSGDGVLLTSTRDVVDRWKEYFEDLLNPTNTPSSEEVGPGDLEMGSLRGDISGAEAPGLDEICPEFLKALDVAGLLWLTRLCNIAWTSGAVPLDWQTGVVVPLFKKGDRRVCSNYRGITLLSLPGKVYSGVLERRVRQIVEPRIQEEQCGFCPGRGTVDQFYTLSRVFEVHMCFVDLEKAFDRVPRGVLLGVRREYGVSGPLIRAVRSLYDRCQSLVRIAGSKSNSFPVRVGLRQGCPLSPILFIIFMDRISRCSHGVEGIRFGDLRIGFLLFADDVVLLASSARDLQLSLDRFAAACEAAGMKISTSKSEAMVLNRKKVECLLRVKEEILPQVEEFKYLGVLFTSEGRMEREIDRRIGAASAVMQTLHRSVVVKRDLSRKAKLAIYQSIFVPTLTYGHELWVMTERTRSRVQAAKMSFPGHVGETMSLDWPGNTWGFLRMSWRR</sequence>
<dbReference type="FunFam" id="3.30.710.10:FF:000019">
    <property type="entry name" value="Potassium voltage-gated channel, subfamily G, member 1"/>
    <property type="match status" value="1"/>
</dbReference>
<evidence type="ECO:0000256" key="1">
    <source>
        <dbReference type="ARBA" id="ARBA00004651"/>
    </source>
</evidence>
<dbReference type="InterPro" id="IPR036691">
    <property type="entry name" value="Endo/exonu/phosph_ase_sf"/>
</dbReference>
<dbReference type="InterPro" id="IPR011333">
    <property type="entry name" value="SKP1/BTB/POZ_sf"/>
</dbReference>
<dbReference type="Pfam" id="PF02214">
    <property type="entry name" value="BTB_2"/>
    <property type="match status" value="1"/>
</dbReference>
<dbReference type="GO" id="GO:0051260">
    <property type="term" value="P:protein homooligomerization"/>
    <property type="evidence" value="ECO:0007669"/>
    <property type="project" value="InterPro"/>
</dbReference>
<dbReference type="Pfam" id="PF00078">
    <property type="entry name" value="RVT_1"/>
    <property type="match status" value="1"/>
</dbReference>
<evidence type="ECO:0000313" key="5">
    <source>
        <dbReference type="Proteomes" id="UP000324091"/>
    </source>
</evidence>
<protein>
    <submittedName>
        <fullName evidence="4">Potassium voltage-gated channel subfamily G member 4</fullName>
    </submittedName>
</protein>
<dbReference type="InterPro" id="IPR003131">
    <property type="entry name" value="T1-type_BTB"/>
</dbReference>
<accession>A0A5C6P9Z0</accession>
<dbReference type="Gene3D" id="3.60.10.10">
    <property type="entry name" value="Endonuclease/exonuclease/phosphatase"/>
    <property type="match status" value="1"/>
</dbReference>
<dbReference type="Gene3D" id="3.30.710.10">
    <property type="entry name" value="Potassium Channel Kv1.1, Chain A"/>
    <property type="match status" value="1"/>
</dbReference>
<dbReference type="PRINTS" id="PR01492">
    <property type="entry name" value="KV6CHANNEL"/>
</dbReference>
<feature type="domain" description="Reverse transcriptase" evidence="3">
    <location>
        <begin position="508"/>
        <end position="768"/>
    </location>
</feature>
<dbReference type="PRINTS" id="PR00169">
    <property type="entry name" value="KCHANNEL"/>
</dbReference>
<dbReference type="InterPro" id="IPR043502">
    <property type="entry name" value="DNA/RNA_pol_sf"/>
</dbReference>
<evidence type="ECO:0000313" key="4">
    <source>
        <dbReference type="EMBL" id="TWW76562.1"/>
    </source>
</evidence>
<dbReference type="SUPFAM" id="SSF56219">
    <property type="entry name" value="DNase I-like"/>
    <property type="match status" value="1"/>
</dbReference>
<dbReference type="PANTHER" id="PTHR47027:SF30">
    <property type="entry name" value="THAP-TYPE DOMAIN-CONTAINING PROTEIN"/>
    <property type="match status" value="1"/>
</dbReference>
<organism evidence="4 5">
    <name type="scientific">Takifugu flavidus</name>
    <name type="common">sansaifugu</name>
    <dbReference type="NCBI Taxonomy" id="433684"/>
    <lineage>
        <taxon>Eukaryota</taxon>
        <taxon>Metazoa</taxon>
        <taxon>Chordata</taxon>
        <taxon>Craniata</taxon>
        <taxon>Vertebrata</taxon>
        <taxon>Euteleostomi</taxon>
        <taxon>Actinopterygii</taxon>
        <taxon>Neopterygii</taxon>
        <taxon>Teleostei</taxon>
        <taxon>Neoteleostei</taxon>
        <taxon>Acanthomorphata</taxon>
        <taxon>Eupercaria</taxon>
        <taxon>Tetraodontiformes</taxon>
        <taxon>Tetradontoidea</taxon>
        <taxon>Tetraodontidae</taxon>
        <taxon>Takifugu</taxon>
    </lineage>
</organism>
<dbReference type="EMBL" id="RHFK02000005">
    <property type="protein sequence ID" value="TWW76562.1"/>
    <property type="molecule type" value="Genomic_DNA"/>
</dbReference>
<dbReference type="PROSITE" id="PS50878">
    <property type="entry name" value="RT_POL"/>
    <property type="match status" value="1"/>
</dbReference>
<proteinExistence type="predicted"/>
<dbReference type="CDD" id="cd01650">
    <property type="entry name" value="RT_nLTR_like"/>
    <property type="match status" value="1"/>
</dbReference>
<dbReference type="GO" id="GO:0005249">
    <property type="term" value="F:voltage-gated potassium channel activity"/>
    <property type="evidence" value="ECO:0007669"/>
    <property type="project" value="InterPro"/>
</dbReference>
<dbReference type="CDD" id="cd18382">
    <property type="entry name" value="BTB_POZ_Kv6_KCNG"/>
    <property type="match status" value="1"/>
</dbReference>
<comment type="caution">
    <text evidence="4">The sequence shown here is derived from an EMBL/GenBank/DDBJ whole genome shotgun (WGS) entry which is preliminary data.</text>
</comment>
<keyword evidence="2" id="KW-1003">Cell membrane</keyword>
<name>A0A5C6P9Z0_9TELE</name>
<gene>
    <name evidence="4" type="ORF">D4764_13G0012240</name>
</gene>
<keyword evidence="5" id="KW-1185">Reference proteome</keyword>
<dbReference type="PANTHER" id="PTHR47027">
    <property type="entry name" value="REVERSE TRANSCRIPTASE DOMAIN-CONTAINING PROTEIN"/>
    <property type="match status" value="1"/>
</dbReference>
<dbReference type="AlphaFoldDB" id="A0A5C6P9Z0"/>
<dbReference type="InterPro" id="IPR000210">
    <property type="entry name" value="BTB/POZ_dom"/>
</dbReference>